<accession>A0ABV3XNJ0</accession>
<organism evidence="2 3">
    <name type="scientific">Rhodovulum iodosum</name>
    <dbReference type="NCBI Taxonomy" id="68291"/>
    <lineage>
        <taxon>Bacteria</taxon>
        <taxon>Pseudomonadati</taxon>
        <taxon>Pseudomonadota</taxon>
        <taxon>Alphaproteobacteria</taxon>
        <taxon>Rhodobacterales</taxon>
        <taxon>Paracoccaceae</taxon>
        <taxon>Rhodovulum</taxon>
    </lineage>
</organism>
<keyword evidence="1" id="KW-1133">Transmembrane helix</keyword>
<evidence type="ECO:0000313" key="3">
    <source>
        <dbReference type="Proteomes" id="UP001560019"/>
    </source>
</evidence>
<evidence type="ECO:0000256" key="1">
    <source>
        <dbReference type="SAM" id="Phobius"/>
    </source>
</evidence>
<sequence length="56" mass="6563">MRERPVRPVENYTKPFLVMAYVVVFTLLLLVWDIWGYATALILGVSGIGLLRLWRR</sequence>
<dbReference type="EMBL" id="JBEHHI010000001">
    <property type="protein sequence ID" value="MEX5726873.1"/>
    <property type="molecule type" value="Genomic_DNA"/>
</dbReference>
<name>A0ABV3XNJ0_9RHOB</name>
<protein>
    <submittedName>
        <fullName evidence="2">Uncharacterized protein</fullName>
    </submittedName>
</protein>
<keyword evidence="1" id="KW-0472">Membrane</keyword>
<evidence type="ECO:0000313" key="2">
    <source>
        <dbReference type="EMBL" id="MEX5726873.1"/>
    </source>
</evidence>
<keyword evidence="1" id="KW-0812">Transmembrane</keyword>
<proteinExistence type="predicted"/>
<dbReference type="Proteomes" id="UP001560019">
    <property type="component" value="Unassembled WGS sequence"/>
</dbReference>
<gene>
    <name evidence="2" type="ORF">Ga0609869_000226</name>
</gene>
<feature type="transmembrane region" description="Helical" evidence="1">
    <location>
        <begin position="37"/>
        <end position="54"/>
    </location>
</feature>
<comment type="caution">
    <text evidence="2">The sequence shown here is derived from an EMBL/GenBank/DDBJ whole genome shotgun (WGS) entry which is preliminary data.</text>
</comment>
<feature type="transmembrane region" description="Helical" evidence="1">
    <location>
        <begin position="12"/>
        <end position="31"/>
    </location>
</feature>
<reference evidence="2 3" key="1">
    <citation type="submission" date="2024-06" db="EMBL/GenBank/DDBJ databases">
        <title>Genome of Rhodovulum iodosum, a marine photoferrotroph.</title>
        <authorList>
            <person name="Bianchini G."/>
            <person name="Nikeleit V."/>
            <person name="Kappler A."/>
            <person name="Bryce C."/>
            <person name="Sanchez-Baracaldo P."/>
        </authorList>
    </citation>
    <scope>NUCLEOTIDE SEQUENCE [LARGE SCALE GENOMIC DNA]</scope>
    <source>
        <strain evidence="2 3">UT/N1</strain>
    </source>
</reference>
<dbReference type="RefSeq" id="WP_170168792.1">
    <property type="nucleotide sequence ID" value="NZ_JBEHHI010000001.1"/>
</dbReference>
<keyword evidence="3" id="KW-1185">Reference proteome</keyword>